<feature type="region of interest" description="Disordered" evidence="1">
    <location>
        <begin position="441"/>
        <end position="556"/>
    </location>
</feature>
<feature type="region of interest" description="Disordered" evidence="1">
    <location>
        <begin position="1"/>
        <end position="22"/>
    </location>
</feature>
<protein>
    <submittedName>
        <fullName evidence="2">Uncharacterized protein</fullName>
    </submittedName>
</protein>
<feature type="compositionally biased region" description="Basic residues" evidence="1">
    <location>
        <begin position="508"/>
        <end position="518"/>
    </location>
</feature>
<evidence type="ECO:0000313" key="3">
    <source>
        <dbReference type="Proteomes" id="UP001159659"/>
    </source>
</evidence>
<gene>
    <name evidence="2" type="ORF">PFR002_LOCUS2659</name>
</gene>
<comment type="caution">
    <text evidence="2">The sequence shown here is derived from an EMBL/GenBank/DDBJ whole genome shotgun (WGS) entry which is preliminary data.</text>
</comment>
<proteinExistence type="predicted"/>
<feature type="compositionally biased region" description="Basic and acidic residues" evidence="1">
    <location>
        <begin position="447"/>
        <end position="459"/>
    </location>
</feature>
<name>A0AAV0T1W5_9STRA</name>
<accession>A0AAV0T1W5</accession>
<sequence length="556" mass="61540">MRPLRPPRPPDPPDPAQRTERQAVEAHDINASITPTPNVAEEQDVDVWSTAAVSKLRQEFTSEARALKEQTRELNRMYHLATCEYLLHADSAIRAMTDDEKAVMEAYLGRRLELPAPPNFLSCTATAYKRAALLSFHQTHIEAALVADVPARVRLGKGIPRQSVLREMAASNATTADAKTRMKAFLKAAQRVIFDGEHTLTFTFMSKRVADSWVHETFKLRGCDMTLLMAGVERAGICPPPLLARNYAIRVMVTEELDALQLIQMFADITDGLVADVLHPGEPGLQQLDNNYWIIVFSTISCPVQLAGITSIAFGTKMVLLHHFQKTQTAPCTRCYNSAHARSRCTVKENRLGEVRSHRQREYIEQYEAPTLTALPDCINLSELETHLMALKFPESIAGCGNVTRAPVLREVVPPATAANAQAMETAPAVSVMTVTRAIRSSRKGGRLGDRERNTRTADRTVAAGTSHQQLSAAQDNSRVQHGRNIGAEVARGEAGPTPRARTTTTRHEKKKKHRVPSQKHATTAAARYKQTMALYKELMGKSDKSDSEDSEPEVE</sequence>
<dbReference type="Proteomes" id="UP001159659">
    <property type="component" value="Unassembled WGS sequence"/>
</dbReference>
<dbReference type="AlphaFoldDB" id="A0AAV0T1W5"/>
<organism evidence="2 3">
    <name type="scientific">Peronospora farinosa</name>
    <dbReference type="NCBI Taxonomy" id="134698"/>
    <lineage>
        <taxon>Eukaryota</taxon>
        <taxon>Sar</taxon>
        <taxon>Stramenopiles</taxon>
        <taxon>Oomycota</taxon>
        <taxon>Peronosporomycetes</taxon>
        <taxon>Peronosporales</taxon>
        <taxon>Peronosporaceae</taxon>
        <taxon>Peronospora</taxon>
    </lineage>
</organism>
<feature type="compositionally biased region" description="Pro residues" evidence="1">
    <location>
        <begin position="1"/>
        <end position="15"/>
    </location>
</feature>
<reference evidence="2" key="1">
    <citation type="submission" date="2022-12" db="EMBL/GenBank/DDBJ databases">
        <authorList>
            <person name="Webb A."/>
        </authorList>
    </citation>
    <scope>NUCLEOTIDE SEQUENCE</scope>
    <source>
        <strain evidence="2">Pf2</strain>
    </source>
</reference>
<dbReference type="EMBL" id="CANTFK010000289">
    <property type="protein sequence ID" value="CAI5712987.1"/>
    <property type="molecule type" value="Genomic_DNA"/>
</dbReference>
<feature type="compositionally biased region" description="Basic and acidic residues" evidence="1">
    <location>
        <begin position="539"/>
        <end position="548"/>
    </location>
</feature>
<evidence type="ECO:0000313" key="2">
    <source>
        <dbReference type="EMBL" id="CAI5712987.1"/>
    </source>
</evidence>
<feature type="compositionally biased region" description="Polar residues" evidence="1">
    <location>
        <begin position="464"/>
        <end position="480"/>
    </location>
</feature>
<evidence type="ECO:0000256" key="1">
    <source>
        <dbReference type="SAM" id="MobiDB-lite"/>
    </source>
</evidence>